<feature type="region of interest" description="Disordered" evidence="1">
    <location>
        <begin position="117"/>
        <end position="161"/>
    </location>
</feature>
<evidence type="ECO:0000313" key="2">
    <source>
        <dbReference type="EMBL" id="BBN69847.1"/>
    </source>
</evidence>
<accession>A0A5H2XPA6</accession>
<sequence>MGRKRVMKTMMGRGKDRKREKGGAEFNEKREGKHGGWEPVILHLLRPSASKMNQPYWSWGSDVPECDAPSVTSRICKDLDEVNFVGQKFKNEVAMLHREKGELEERVLRLEKCTSHADARKTEDAGEESHKIEDTGKKSYKTEDTGEENHKIENDGVAESREEFVRNEKEEGFDFLDFHLWTYCSEVGDDDDDEEARKAEALLHQFNIDNMDKSLCGCSNKSLYINSQFQFSCQNERKTQSAMMSGRDAKEVWISTAALRVWPKGASNGYNDIAATTTTVYKLYKDYLQNPKRDIICDGGNYATTIGYNCYKGRGHPWLKKGHTYLNEHRKIDVTISRELL</sequence>
<dbReference type="AlphaFoldDB" id="A0A5H2XPA6"/>
<name>A0A5H2XPA6_PRUDU</name>
<feature type="compositionally biased region" description="Basic and acidic residues" evidence="1">
    <location>
        <begin position="13"/>
        <end position="32"/>
    </location>
</feature>
<dbReference type="EMBL" id="AP021535">
    <property type="protein sequence ID" value="BBN69847.1"/>
    <property type="molecule type" value="Genomic_DNA"/>
</dbReference>
<gene>
    <name evidence="2" type="ORF">Prudu_1198S000100</name>
</gene>
<feature type="region of interest" description="Disordered" evidence="1">
    <location>
        <begin position="1"/>
        <end position="32"/>
    </location>
</feature>
<organism evidence="2">
    <name type="scientific">Prunus dulcis</name>
    <name type="common">Almond</name>
    <name type="synonym">Amygdalus dulcis</name>
    <dbReference type="NCBI Taxonomy" id="3755"/>
    <lineage>
        <taxon>Eukaryota</taxon>
        <taxon>Viridiplantae</taxon>
        <taxon>Streptophyta</taxon>
        <taxon>Embryophyta</taxon>
        <taxon>Tracheophyta</taxon>
        <taxon>Spermatophyta</taxon>
        <taxon>Magnoliopsida</taxon>
        <taxon>eudicotyledons</taxon>
        <taxon>Gunneridae</taxon>
        <taxon>Pentapetalae</taxon>
        <taxon>rosids</taxon>
        <taxon>fabids</taxon>
        <taxon>Rosales</taxon>
        <taxon>Rosaceae</taxon>
        <taxon>Amygdaloideae</taxon>
        <taxon>Amygdaleae</taxon>
        <taxon>Prunus</taxon>
    </lineage>
</organism>
<proteinExistence type="predicted"/>
<reference evidence="2" key="1">
    <citation type="journal article" date="2019" name="Science">
        <title>Mutation of a bHLH transcription factor allowed almond domestication.</title>
        <authorList>
            <person name="Sanchez-Perez R."/>
            <person name="Pavan S."/>
            <person name="Mazzeo R."/>
            <person name="Moldovan C."/>
            <person name="Aiese Cigliano R."/>
            <person name="Del Cueto J."/>
            <person name="Ricciardi F."/>
            <person name="Lotti C."/>
            <person name="Ricciardi L."/>
            <person name="Dicenta F."/>
            <person name="Lopez-Marques R.L."/>
            <person name="Lindberg Moller B."/>
        </authorList>
    </citation>
    <scope>NUCLEOTIDE SEQUENCE</scope>
</reference>
<evidence type="ECO:0000256" key="1">
    <source>
        <dbReference type="SAM" id="MobiDB-lite"/>
    </source>
</evidence>
<protein>
    <submittedName>
        <fullName evidence="2">Uncharacterized protein</fullName>
    </submittedName>
</protein>